<evidence type="ECO:0000313" key="4">
    <source>
        <dbReference type="Proteomes" id="UP000033684"/>
    </source>
</evidence>
<keyword evidence="4" id="KW-1185">Reference proteome</keyword>
<reference evidence="4" key="1">
    <citation type="submission" date="2015-03" db="EMBL/GenBank/DDBJ databases">
        <title>Draft genome sequence of a novel methanotroph (Sn10-6) isolated from flooded ricefield rhizosphere in India.</title>
        <authorList>
            <person name="Pandit P.S."/>
            <person name="Pore S.D."/>
            <person name="Arora P."/>
            <person name="Kapse N.G."/>
            <person name="Dhakephalkar P.K."/>
            <person name="Rahalkar M.C."/>
        </authorList>
    </citation>
    <scope>NUCLEOTIDE SEQUENCE [LARGE SCALE GENOMIC DNA]</scope>
    <source>
        <strain evidence="4">Sn10-6</strain>
    </source>
</reference>
<feature type="domain" description="VanZ-like" evidence="2">
    <location>
        <begin position="36"/>
        <end position="113"/>
    </location>
</feature>
<dbReference type="Proteomes" id="UP000033684">
    <property type="component" value="Unassembled WGS sequence"/>
</dbReference>
<comment type="caution">
    <text evidence="3">The sequence shown here is derived from an EMBL/GenBank/DDBJ whole genome shotgun (WGS) entry which is preliminary data.</text>
</comment>
<dbReference type="RefSeq" id="WP_045778522.1">
    <property type="nucleotide sequence ID" value="NZ_LAJX01000049.1"/>
</dbReference>
<dbReference type="PANTHER" id="PTHR28008">
    <property type="entry name" value="DOMAIN PROTEIN, PUTATIVE (AFU_ORTHOLOGUE AFUA_3G10980)-RELATED"/>
    <property type="match status" value="1"/>
</dbReference>
<proteinExistence type="predicted"/>
<organism evidence="3 4">
    <name type="scientific">Methylocucumis oryzae</name>
    <dbReference type="NCBI Taxonomy" id="1632867"/>
    <lineage>
        <taxon>Bacteria</taxon>
        <taxon>Pseudomonadati</taxon>
        <taxon>Pseudomonadota</taxon>
        <taxon>Gammaproteobacteria</taxon>
        <taxon>Methylococcales</taxon>
        <taxon>Methylococcaceae</taxon>
        <taxon>Methylocucumis</taxon>
    </lineage>
</organism>
<evidence type="ECO:0000256" key="1">
    <source>
        <dbReference type="SAM" id="Phobius"/>
    </source>
</evidence>
<dbReference type="OrthoDB" id="8564037at2"/>
<dbReference type="PATRIC" id="fig|1632867.3.peg.4552"/>
<keyword evidence="1" id="KW-1133">Transmembrane helix</keyword>
<sequence>MIKVLDFLALIFYCGLLYWLSDKPSLGLPMWFPYQDKVQHFSAYFILALIAWRNTLCWRHLSRGRRAIMVILFCSLYGISDEWHQSFVVGRSSDVLDWLADTSGAVLASFLLMRFSAQWLLLKPFVWQR</sequence>
<dbReference type="PANTHER" id="PTHR28008:SF1">
    <property type="entry name" value="DOMAIN PROTEIN, PUTATIVE (AFU_ORTHOLOGUE AFUA_3G10980)-RELATED"/>
    <property type="match status" value="1"/>
</dbReference>
<name>A0A0F3INW7_9GAMM</name>
<dbReference type="NCBIfam" id="NF037970">
    <property type="entry name" value="vanZ_1"/>
    <property type="match status" value="1"/>
</dbReference>
<accession>A0A0F3INW7</accession>
<dbReference type="EMBL" id="LAJX01000049">
    <property type="protein sequence ID" value="KJV07269.1"/>
    <property type="molecule type" value="Genomic_DNA"/>
</dbReference>
<protein>
    <submittedName>
        <fullName evidence="3">Teicoplanin resistance protein VanZ</fullName>
    </submittedName>
</protein>
<feature type="transmembrane region" description="Helical" evidence="1">
    <location>
        <begin position="41"/>
        <end position="58"/>
    </location>
</feature>
<feature type="transmembrane region" description="Helical" evidence="1">
    <location>
        <begin position="5"/>
        <end position="21"/>
    </location>
</feature>
<dbReference type="Pfam" id="PF04892">
    <property type="entry name" value="VanZ"/>
    <property type="match status" value="1"/>
</dbReference>
<evidence type="ECO:0000313" key="3">
    <source>
        <dbReference type="EMBL" id="KJV07269.1"/>
    </source>
</evidence>
<evidence type="ECO:0000259" key="2">
    <source>
        <dbReference type="Pfam" id="PF04892"/>
    </source>
</evidence>
<dbReference type="InterPro" id="IPR006976">
    <property type="entry name" value="VanZ-like"/>
</dbReference>
<gene>
    <name evidence="3" type="ORF">VZ94_05870</name>
</gene>
<reference evidence="3 4" key="2">
    <citation type="journal article" date="2016" name="Microb. Ecol.">
        <title>Genome Characteristics of a Novel Type I Methanotroph (Sn10-6) Isolated from a Flooded Indian Rice Field.</title>
        <authorList>
            <person name="Rahalkar M.C."/>
            <person name="Pandit P.S."/>
            <person name="Dhakephalkar P.K."/>
            <person name="Pore S."/>
            <person name="Arora P."/>
            <person name="Kapse N."/>
        </authorList>
    </citation>
    <scope>NUCLEOTIDE SEQUENCE [LARGE SCALE GENOMIC DNA]</scope>
    <source>
        <strain evidence="3 4">Sn10-6</strain>
    </source>
</reference>
<dbReference type="AlphaFoldDB" id="A0A0F3INW7"/>
<keyword evidence="1" id="KW-0812">Transmembrane</keyword>
<keyword evidence="1" id="KW-0472">Membrane</keyword>